<dbReference type="EMBL" id="ML143401">
    <property type="protein sequence ID" value="TBU31155.1"/>
    <property type="molecule type" value="Genomic_DNA"/>
</dbReference>
<accession>A0A4Q9MU07</accession>
<proteinExistence type="predicted"/>
<organism evidence="1">
    <name type="scientific">Dichomitus squalens</name>
    <dbReference type="NCBI Taxonomy" id="114155"/>
    <lineage>
        <taxon>Eukaryota</taxon>
        <taxon>Fungi</taxon>
        <taxon>Dikarya</taxon>
        <taxon>Basidiomycota</taxon>
        <taxon>Agaricomycotina</taxon>
        <taxon>Agaricomycetes</taxon>
        <taxon>Polyporales</taxon>
        <taxon>Polyporaceae</taxon>
        <taxon>Dichomitus</taxon>
    </lineage>
</organism>
<protein>
    <submittedName>
        <fullName evidence="1">Uncharacterized protein</fullName>
    </submittedName>
</protein>
<name>A0A4Q9MU07_9APHY</name>
<sequence>MTRRRGAYLVGDGFTGNCSGSRAHVAYLPSLQDTIPHYRLHVLLARSPPRLPVLPQTFLMRYVRVKRLPQFFRFDDHSTCYFDYAPDPGQAQSCIACHQCGYRTHGSLLGIVTSKRFRLSLVGCTRQWVNMNRGHGALGDTGRVGAATNPFVHAADLTSPRRSVIGLTRPRRLLRTRVTEGGSGRLRTFVSKALFVRPFAERDDSQGAGPPAYFLRASGTRRLTYLRSVNDCQCGLAQYTGRWAVRLGPWVAILCAIARWCLPQAPDGTRFWALLCTASYTWGYDHSATFRAGIFSLRLNFLRIRRRESLGGSVSHLTVQLLPCMVRVRTTLRDALTEGRSQCQTTPMSDKKKHAVSPEHDRMATLSLEAESRYRAHPNSQDEAWAVSAQQLLHTMTCCERCTSGHTYSWASKLFPLYTGRGVFSLT</sequence>
<dbReference type="Proteomes" id="UP000292957">
    <property type="component" value="Unassembled WGS sequence"/>
</dbReference>
<dbReference type="AlphaFoldDB" id="A0A4Q9MU07"/>
<gene>
    <name evidence="1" type="ORF">BD311DRAFT_795680</name>
</gene>
<reference evidence="1" key="1">
    <citation type="submission" date="2019-01" db="EMBL/GenBank/DDBJ databases">
        <title>Draft genome sequences of three monokaryotic isolates of the white-rot basidiomycete fungus Dichomitus squalens.</title>
        <authorList>
            <consortium name="DOE Joint Genome Institute"/>
            <person name="Lopez S.C."/>
            <person name="Andreopoulos B."/>
            <person name="Pangilinan J."/>
            <person name="Lipzen A."/>
            <person name="Riley R."/>
            <person name="Ahrendt S."/>
            <person name="Ng V."/>
            <person name="Barry K."/>
            <person name="Daum C."/>
            <person name="Grigoriev I.V."/>
            <person name="Hilden K.S."/>
            <person name="Makela M.R."/>
            <person name="de Vries R.P."/>
        </authorList>
    </citation>
    <scope>NUCLEOTIDE SEQUENCE [LARGE SCALE GENOMIC DNA]</scope>
    <source>
        <strain evidence="1">OM18370.1</strain>
    </source>
</reference>
<evidence type="ECO:0000313" key="1">
    <source>
        <dbReference type="EMBL" id="TBU31155.1"/>
    </source>
</evidence>